<name>A0ABT8EIY0_9BURK</name>
<dbReference type="RefSeq" id="WP_266124866.1">
    <property type="nucleotide sequence ID" value="NZ_JAJHNU010000001.1"/>
</dbReference>
<proteinExistence type="predicted"/>
<keyword evidence="2" id="KW-1185">Reference proteome</keyword>
<evidence type="ECO:0000313" key="2">
    <source>
        <dbReference type="Proteomes" id="UP001168613"/>
    </source>
</evidence>
<protein>
    <submittedName>
        <fullName evidence="1">Uncharacterized protein</fullName>
    </submittedName>
</protein>
<reference evidence="1" key="1">
    <citation type="submission" date="2021-11" db="EMBL/GenBank/DDBJ databases">
        <title>Draft genome sequence of Alcaligenes endophyticus type strain CCUG 75668T.</title>
        <authorList>
            <person name="Salva-Serra F."/>
            <person name="Duran R.E."/>
            <person name="Seeger M."/>
            <person name="Moore E.R.B."/>
            <person name="Jaen-Luchoro D."/>
        </authorList>
    </citation>
    <scope>NUCLEOTIDE SEQUENCE</scope>
    <source>
        <strain evidence="1">CCUG 75668</strain>
    </source>
</reference>
<sequence>MQRYDADSILWNWARWCASGERVGNMLDVVPYCDEEEASKPAVNTEQAEHVDRLHKELPHHEGMIVTAEYPQRHKRFAGLPARQRREGAQRWIKDVTGLWIREAEYKLYLGLFKELVCREVA</sequence>
<dbReference type="Proteomes" id="UP001168613">
    <property type="component" value="Unassembled WGS sequence"/>
</dbReference>
<dbReference type="EMBL" id="JAJHNU010000001">
    <property type="protein sequence ID" value="MDN4121244.1"/>
    <property type="molecule type" value="Genomic_DNA"/>
</dbReference>
<organism evidence="1 2">
    <name type="scientific">Alcaligenes endophyticus</name>
    <dbReference type="NCBI Taxonomy" id="1929088"/>
    <lineage>
        <taxon>Bacteria</taxon>
        <taxon>Pseudomonadati</taxon>
        <taxon>Pseudomonadota</taxon>
        <taxon>Betaproteobacteria</taxon>
        <taxon>Burkholderiales</taxon>
        <taxon>Alcaligenaceae</taxon>
        <taxon>Alcaligenes</taxon>
    </lineage>
</organism>
<accession>A0ABT8EIY0</accession>
<comment type="caution">
    <text evidence="1">The sequence shown here is derived from an EMBL/GenBank/DDBJ whole genome shotgun (WGS) entry which is preliminary data.</text>
</comment>
<gene>
    <name evidence="1" type="ORF">LMS43_08090</name>
</gene>
<evidence type="ECO:0000313" key="1">
    <source>
        <dbReference type="EMBL" id="MDN4121244.1"/>
    </source>
</evidence>